<name>A0A1H7UBC9_9BURK</name>
<gene>
    <name evidence="1" type="ORF">SAMN05192542_11874</name>
</gene>
<accession>A0A1H7UBC9</accession>
<evidence type="ECO:0000313" key="2">
    <source>
        <dbReference type="Proteomes" id="UP000199120"/>
    </source>
</evidence>
<proteinExistence type="predicted"/>
<dbReference type="AlphaFoldDB" id="A0A1H7UBC9"/>
<reference evidence="2" key="1">
    <citation type="submission" date="2016-10" db="EMBL/GenBank/DDBJ databases">
        <authorList>
            <person name="Varghese N."/>
            <person name="Submissions S."/>
        </authorList>
    </citation>
    <scope>NUCLEOTIDE SEQUENCE [LARGE SCALE GENOMIC DNA]</scope>
    <source>
        <strain evidence="2">LMG 26416</strain>
    </source>
</reference>
<dbReference type="EMBL" id="FOAJ01000018">
    <property type="protein sequence ID" value="SEL93985.1"/>
    <property type="molecule type" value="Genomic_DNA"/>
</dbReference>
<organism evidence="1 2">
    <name type="scientific">Paraburkholderia caballeronis</name>
    <dbReference type="NCBI Taxonomy" id="416943"/>
    <lineage>
        <taxon>Bacteria</taxon>
        <taxon>Pseudomonadati</taxon>
        <taxon>Pseudomonadota</taxon>
        <taxon>Betaproteobacteria</taxon>
        <taxon>Burkholderiales</taxon>
        <taxon>Burkholderiaceae</taxon>
        <taxon>Paraburkholderia</taxon>
    </lineage>
</organism>
<keyword evidence="2" id="KW-1185">Reference proteome</keyword>
<protein>
    <recommendedName>
        <fullName evidence="3">TIR domain-containing protein</fullName>
    </recommendedName>
</protein>
<sequence length="256" mass="27216">MKTVWISALNKSAARVEAVAATLRKYGLQPAGHAWTDDPAKLAWRAAADAFEAARADLWLILAEPAELALPSVRYGLSLFAAVLRQRRGVDVPTAVLWQGAPAAALPPLLDGALVLDETSAWAAKIVARVNKAAAPVASDFRFAVLGDERLGQWFEIGPRSGDWDGVVFGIAGADARIDFQAVGPAGGLPEKTVLEFAQQGLTLEAGEQTFDAWAVRNRIDAGSSCYVRVNGCPEAVLFMPYAEDGDADATVLRLC</sequence>
<dbReference type="Proteomes" id="UP000199120">
    <property type="component" value="Unassembled WGS sequence"/>
</dbReference>
<dbReference type="OrthoDB" id="5431200at2"/>
<evidence type="ECO:0008006" key="3">
    <source>
        <dbReference type="Google" id="ProtNLM"/>
    </source>
</evidence>
<dbReference type="STRING" id="416943.SAMN05445871_2521"/>
<dbReference type="RefSeq" id="WP_090545302.1">
    <property type="nucleotide sequence ID" value="NZ_FNSR01000001.1"/>
</dbReference>
<evidence type="ECO:0000313" key="1">
    <source>
        <dbReference type="EMBL" id="SEL93985.1"/>
    </source>
</evidence>